<sequence>MFIASAQINVTFIFGPTDMRKSIDGLCNIVAYDLEKEPWEYANKSRACDKVRNTDNCETS</sequence>
<protein>
    <submittedName>
        <fullName evidence="1">Transposase</fullName>
    </submittedName>
</protein>
<dbReference type="RefSeq" id="WP_226755559.1">
    <property type="nucleotide sequence ID" value="NZ_JAJATW010000078.1"/>
</dbReference>
<evidence type="ECO:0000313" key="1">
    <source>
        <dbReference type="EMBL" id="MCB5163238.1"/>
    </source>
</evidence>
<evidence type="ECO:0000313" key="2">
    <source>
        <dbReference type="Proteomes" id="UP001139095"/>
    </source>
</evidence>
<comment type="caution">
    <text evidence="1">The sequence shown here is derived from an EMBL/GenBank/DDBJ whole genome shotgun (WGS) entry which is preliminary data.</text>
</comment>
<dbReference type="Proteomes" id="UP001139095">
    <property type="component" value="Unassembled WGS sequence"/>
</dbReference>
<reference evidence="1" key="1">
    <citation type="submission" date="2021-10" db="EMBL/GenBank/DDBJ databases">
        <title>Marinomonas pontica sp. nov., isolated from the Black Sea.</title>
        <authorList>
            <person name="Zhao L.-H."/>
            <person name="Xue J.-H."/>
        </authorList>
    </citation>
    <scope>NUCLEOTIDE SEQUENCE</scope>
    <source>
        <strain evidence="1">E8</strain>
    </source>
</reference>
<accession>A0A9X1RUM4</accession>
<dbReference type="AlphaFoldDB" id="A0A9X1RUM4"/>
<organism evidence="1 2">
    <name type="scientific">Marinomonas algarum</name>
    <dbReference type="NCBI Taxonomy" id="2883105"/>
    <lineage>
        <taxon>Bacteria</taxon>
        <taxon>Pseudomonadati</taxon>
        <taxon>Pseudomonadota</taxon>
        <taxon>Gammaproteobacteria</taxon>
        <taxon>Oceanospirillales</taxon>
        <taxon>Oceanospirillaceae</taxon>
        <taxon>Marinomonas</taxon>
    </lineage>
</organism>
<proteinExistence type="predicted"/>
<dbReference type="EMBL" id="JAJATW010000078">
    <property type="protein sequence ID" value="MCB5163238.1"/>
    <property type="molecule type" value="Genomic_DNA"/>
</dbReference>
<name>A0A9X1RUM4_9GAMM</name>
<gene>
    <name evidence="1" type="ORF">LG368_15420</name>
</gene>
<keyword evidence="2" id="KW-1185">Reference proteome</keyword>